<comment type="catalytic activity">
    <reaction evidence="8">
        <text>L-tryptophan + O2 = indole-3-acetamide + CO2 + H2O</text>
        <dbReference type="Rhea" id="RHEA:16165"/>
        <dbReference type="ChEBI" id="CHEBI:15377"/>
        <dbReference type="ChEBI" id="CHEBI:15379"/>
        <dbReference type="ChEBI" id="CHEBI:16031"/>
        <dbReference type="ChEBI" id="CHEBI:16526"/>
        <dbReference type="ChEBI" id="CHEBI:57912"/>
        <dbReference type="EC" id="1.13.12.3"/>
    </reaction>
</comment>
<dbReference type="PANTHER" id="PTHR10742:SF410">
    <property type="entry name" value="LYSINE-SPECIFIC HISTONE DEMETHYLASE 2"/>
    <property type="match status" value="1"/>
</dbReference>
<evidence type="ECO:0000256" key="3">
    <source>
        <dbReference type="ARBA" id="ARBA00005833"/>
    </source>
</evidence>
<feature type="domain" description="Amine oxidase" evidence="10">
    <location>
        <begin position="17"/>
        <end position="428"/>
    </location>
</feature>
<feature type="binding site" evidence="9">
    <location>
        <position position="17"/>
    </location>
    <ligand>
        <name>FAD</name>
        <dbReference type="ChEBI" id="CHEBI:57692"/>
    </ligand>
</feature>
<protein>
    <recommendedName>
        <fullName evidence="5">Tryptophan 2-monooxygenase</fullName>
        <ecNumber evidence="4">1.13.12.3</ecNumber>
    </recommendedName>
</protein>
<dbReference type="PANTHER" id="PTHR10742">
    <property type="entry name" value="FLAVIN MONOAMINE OXIDASE"/>
    <property type="match status" value="1"/>
</dbReference>
<dbReference type="InterPro" id="IPR036188">
    <property type="entry name" value="FAD/NAD-bd_sf"/>
</dbReference>
<evidence type="ECO:0000256" key="1">
    <source>
        <dbReference type="ARBA" id="ARBA00001974"/>
    </source>
</evidence>
<comment type="similarity">
    <text evidence="3">Belongs to the tryptophan 2-monooxygenase family.</text>
</comment>
<evidence type="ECO:0000256" key="2">
    <source>
        <dbReference type="ARBA" id="ARBA00004814"/>
    </source>
</evidence>
<evidence type="ECO:0000313" key="12">
    <source>
        <dbReference type="Proteomes" id="UP000186917"/>
    </source>
</evidence>
<dbReference type="EMBL" id="FTOR01000001">
    <property type="protein sequence ID" value="SIS80863.1"/>
    <property type="molecule type" value="Genomic_DNA"/>
</dbReference>
<proteinExistence type="inferred from homology"/>
<dbReference type="SUPFAM" id="SSF51905">
    <property type="entry name" value="FAD/NAD(P)-binding domain"/>
    <property type="match status" value="1"/>
</dbReference>
<dbReference type="KEGG" id="fln:FLA_5961"/>
<comment type="pathway">
    <text evidence="2">Plant hormone metabolism; auxin biosynthesis.</text>
</comment>
<evidence type="ECO:0000256" key="8">
    <source>
        <dbReference type="ARBA" id="ARBA00047321"/>
    </source>
</evidence>
<dbReference type="OrthoDB" id="56323at2"/>
<feature type="binding site" evidence="9">
    <location>
        <position position="206"/>
    </location>
    <ligand>
        <name>FAD</name>
        <dbReference type="ChEBI" id="CHEBI:57692"/>
    </ligand>
</feature>
<feature type="binding site" evidence="9">
    <location>
        <begin position="36"/>
        <end position="37"/>
    </location>
    <ligand>
        <name>FAD</name>
        <dbReference type="ChEBI" id="CHEBI:57692"/>
    </ligand>
</feature>
<keyword evidence="12" id="KW-1185">Reference proteome</keyword>
<dbReference type="SUPFAM" id="SSF54373">
    <property type="entry name" value="FAD-linked reductases, C-terminal domain"/>
    <property type="match status" value="1"/>
</dbReference>
<dbReference type="AlphaFoldDB" id="A0A173MRD9"/>
<reference evidence="11" key="1">
    <citation type="submission" date="2017-01" db="EMBL/GenBank/DDBJ databases">
        <authorList>
            <person name="Mah S.A."/>
            <person name="Swanson W.J."/>
            <person name="Moy G.W."/>
            <person name="Vacquier V.D."/>
        </authorList>
    </citation>
    <scope>NUCLEOTIDE SEQUENCE [LARGE SCALE GENOMIC DNA]</scope>
    <source>
        <strain evidence="11">DSM 21054</strain>
    </source>
</reference>
<name>A0A173MRD9_9BACT</name>
<evidence type="ECO:0000256" key="7">
    <source>
        <dbReference type="ARBA" id="ARBA00023070"/>
    </source>
</evidence>
<keyword evidence="6" id="KW-0560">Oxidoreductase</keyword>
<dbReference type="GO" id="GO:0009851">
    <property type="term" value="P:auxin biosynthetic process"/>
    <property type="evidence" value="ECO:0007669"/>
    <property type="project" value="UniProtKB-KW"/>
</dbReference>
<dbReference type="GO" id="GO:0050361">
    <property type="term" value="F:tryptophan 2-monooxygenase activity"/>
    <property type="evidence" value="ECO:0007669"/>
    <property type="project" value="UniProtKB-EC"/>
</dbReference>
<dbReference type="STRING" id="477680.SAMN05421788_1011341"/>
<dbReference type="Gene3D" id="3.50.50.60">
    <property type="entry name" value="FAD/NAD(P)-binding domain"/>
    <property type="match status" value="1"/>
</dbReference>
<evidence type="ECO:0000256" key="5">
    <source>
        <dbReference type="ARBA" id="ARBA00017871"/>
    </source>
</evidence>
<evidence type="ECO:0000256" key="9">
    <source>
        <dbReference type="PIRSR" id="PIRSR601613-1"/>
    </source>
</evidence>
<comment type="cofactor">
    <cofactor evidence="1">
        <name>FAD</name>
        <dbReference type="ChEBI" id="CHEBI:57692"/>
    </cofactor>
</comment>
<dbReference type="InterPro" id="IPR050281">
    <property type="entry name" value="Flavin_monoamine_oxidase"/>
</dbReference>
<dbReference type="Pfam" id="PF01593">
    <property type="entry name" value="Amino_oxidase"/>
    <property type="match status" value="1"/>
</dbReference>
<gene>
    <name evidence="11" type="ORF">SAMN05421788_1011341</name>
</gene>
<dbReference type="Proteomes" id="UP000186917">
    <property type="component" value="Unassembled WGS sequence"/>
</dbReference>
<dbReference type="InterPro" id="IPR002937">
    <property type="entry name" value="Amino_oxidase"/>
</dbReference>
<sequence>MDGMSGYDVIVIGAGASGLMAALQLAKAGKKVQVLEARARLGGRIYTTTDAGGNGQLELGAEFIHGNLPETQQLLKEAGLTYHEVAGEMWRMEKGALVKSEMFIPDWPLLVKQLELLQEDITLESFLQQYFPGERYSGLRKAVENYAAGYDNADASNASVFALRKEWLQEEDAPQYRIDKGYGSMIAFMAENITALGSQIIVNALVKEIHWQPGKVTVHTEEGSYYIANKIVIALPLGVLQANAKQEAAVAFMPVIDKLEQAFHQVGMGAVIKILIEFAPAFYQQLLQEKGLQHMQFLFSEELIDTWWTQVPQQQPVFTGWLGGFKAKKHLHASSETLLQMALQSLATILQTEVAVLQQHVTASKVANWTEDTFTLGSYSYATVETPAALPLIEQGLADTLYFAGEAFYQGSYTGTVEAALVSGKQAALKALQA</sequence>
<accession>A0A173MRD9</accession>
<keyword evidence="7" id="KW-0073">Auxin biosynthesis</keyword>
<organism evidence="11 12">
    <name type="scientific">Filimonas lacunae</name>
    <dbReference type="NCBI Taxonomy" id="477680"/>
    <lineage>
        <taxon>Bacteria</taxon>
        <taxon>Pseudomonadati</taxon>
        <taxon>Bacteroidota</taxon>
        <taxon>Chitinophagia</taxon>
        <taxon>Chitinophagales</taxon>
        <taxon>Chitinophagaceae</taxon>
        <taxon>Filimonas</taxon>
    </lineage>
</organism>
<evidence type="ECO:0000313" key="11">
    <source>
        <dbReference type="EMBL" id="SIS80863.1"/>
    </source>
</evidence>
<evidence type="ECO:0000259" key="10">
    <source>
        <dbReference type="Pfam" id="PF01593"/>
    </source>
</evidence>
<dbReference type="PRINTS" id="PR00757">
    <property type="entry name" value="AMINEOXDASEF"/>
</dbReference>
<evidence type="ECO:0000256" key="4">
    <source>
        <dbReference type="ARBA" id="ARBA00012535"/>
    </source>
</evidence>
<evidence type="ECO:0000256" key="6">
    <source>
        <dbReference type="ARBA" id="ARBA00023002"/>
    </source>
</evidence>
<dbReference type="EC" id="1.13.12.3" evidence="4"/>
<dbReference type="InterPro" id="IPR001613">
    <property type="entry name" value="Flavin_amine_oxidase"/>
</dbReference>